<dbReference type="Proteomes" id="UP000324222">
    <property type="component" value="Unassembled WGS sequence"/>
</dbReference>
<comment type="caution">
    <text evidence="2">The sequence shown here is derived from an EMBL/GenBank/DDBJ whole genome shotgun (WGS) entry which is preliminary data.</text>
</comment>
<gene>
    <name evidence="2" type="ORF">E2C01_091711</name>
</gene>
<name>A0A5B7JJR3_PORTR</name>
<evidence type="ECO:0000313" key="3">
    <source>
        <dbReference type="Proteomes" id="UP000324222"/>
    </source>
</evidence>
<evidence type="ECO:0000256" key="1">
    <source>
        <dbReference type="SAM" id="MobiDB-lite"/>
    </source>
</evidence>
<organism evidence="2 3">
    <name type="scientific">Portunus trituberculatus</name>
    <name type="common">Swimming crab</name>
    <name type="synonym">Neptunus trituberculatus</name>
    <dbReference type="NCBI Taxonomy" id="210409"/>
    <lineage>
        <taxon>Eukaryota</taxon>
        <taxon>Metazoa</taxon>
        <taxon>Ecdysozoa</taxon>
        <taxon>Arthropoda</taxon>
        <taxon>Crustacea</taxon>
        <taxon>Multicrustacea</taxon>
        <taxon>Malacostraca</taxon>
        <taxon>Eumalacostraca</taxon>
        <taxon>Eucarida</taxon>
        <taxon>Decapoda</taxon>
        <taxon>Pleocyemata</taxon>
        <taxon>Brachyura</taxon>
        <taxon>Eubrachyura</taxon>
        <taxon>Portunoidea</taxon>
        <taxon>Portunidae</taxon>
        <taxon>Portuninae</taxon>
        <taxon>Portunus</taxon>
    </lineage>
</organism>
<sequence length="24" mass="2768">MTASARHHHHLHHYPQLTALSPPQ</sequence>
<accession>A0A5B7JJR3</accession>
<reference evidence="2 3" key="1">
    <citation type="submission" date="2019-05" db="EMBL/GenBank/DDBJ databases">
        <title>Another draft genome of Portunus trituberculatus and its Hox gene families provides insights of decapod evolution.</title>
        <authorList>
            <person name="Jeong J.-H."/>
            <person name="Song I."/>
            <person name="Kim S."/>
            <person name="Choi T."/>
            <person name="Kim D."/>
            <person name="Ryu S."/>
            <person name="Kim W."/>
        </authorList>
    </citation>
    <scope>NUCLEOTIDE SEQUENCE [LARGE SCALE GENOMIC DNA]</scope>
    <source>
        <tissue evidence="2">Muscle</tissue>
    </source>
</reference>
<dbReference type="EMBL" id="VSRR010106029">
    <property type="protein sequence ID" value="MPC96452.1"/>
    <property type="molecule type" value="Genomic_DNA"/>
</dbReference>
<evidence type="ECO:0000313" key="2">
    <source>
        <dbReference type="EMBL" id="MPC96452.1"/>
    </source>
</evidence>
<feature type="region of interest" description="Disordered" evidence="1">
    <location>
        <begin position="1"/>
        <end position="24"/>
    </location>
</feature>
<protein>
    <submittedName>
        <fullName evidence="2">Uncharacterized protein</fullName>
    </submittedName>
</protein>
<feature type="compositionally biased region" description="Basic residues" evidence="1">
    <location>
        <begin position="1"/>
        <end position="13"/>
    </location>
</feature>
<keyword evidence="3" id="KW-1185">Reference proteome</keyword>
<proteinExistence type="predicted"/>
<dbReference type="AlphaFoldDB" id="A0A5B7JJR3"/>